<accession>A0A5P2B054</accession>
<evidence type="ECO:0000256" key="1">
    <source>
        <dbReference type="SAM" id="MobiDB-lite"/>
    </source>
</evidence>
<dbReference type="InterPro" id="IPR001466">
    <property type="entry name" value="Beta-lactam-related"/>
</dbReference>
<dbReference type="OrthoDB" id="5177574at2"/>
<dbReference type="RefSeq" id="WP_150273072.1">
    <property type="nucleotide sequence ID" value="NZ_CP029194.1"/>
</dbReference>
<dbReference type="Gene3D" id="3.40.710.10">
    <property type="entry name" value="DD-peptidase/beta-lactamase superfamily"/>
    <property type="match status" value="1"/>
</dbReference>
<dbReference type="InterPro" id="IPR012338">
    <property type="entry name" value="Beta-lactam/transpept-like"/>
</dbReference>
<feature type="region of interest" description="Disordered" evidence="1">
    <location>
        <begin position="1"/>
        <end position="20"/>
    </location>
</feature>
<dbReference type="PANTHER" id="PTHR46825">
    <property type="entry name" value="D-ALANYL-D-ALANINE-CARBOXYPEPTIDASE/ENDOPEPTIDASE AMPH"/>
    <property type="match status" value="1"/>
</dbReference>
<protein>
    <submittedName>
        <fullName evidence="4">Peptide hydrolase</fullName>
    </submittedName>
</protein>
<organism evidence="4 5">
    <name type="scientific">Streptomyces venezuelae</name>
    <dbReference type="NCBI Taxonomy" id="54571"/>
    <lineage>
        <taxon>Bacteria</taxon>
        <taxon>Bacillati</taxon>
        <taxon>Actinomycetota</taxon>
        <taxon>Actinomycetes</taxon>
        <taxon>Kitasatosporales</taxon>
        <taxon>Streptomycetaceae</taxon>
        <taxon>Streptomyces</taxon>
    </lineage>
</organism>
<gene>
    <name evidence="4" type="ORF">DEJ46_35740</name>
</gene>
<proteinExistence type="predicted"/>
<dbReference type="Pfam" id="PF00144">
    <property type="entry name" value="Beta-lactamase"/>
    <property type="match status" value="1"/>
</dbReference>
<feature type="chain" id="PRO_5024855593" evidence="2">
    <location>
        <begin position="43"/>
        <end position="415"/>
    </location>
</feature>
<keyword evidence="4" id="KW-0378">Hydrolase</keyword>
<reference evidence="4 5" key="1">
    <citation type="submission" date="2018-05" db="EMBL/GenBank/DDBJ databases">
        <title>Streptomyces venezuelae.</title>
        <authorList>
            <person name="Kim W."/>
            <person name="Lee N."/>
            <person name="Cho B.-K."/>
        </authorList>
    </citation>
    <scope>NUCLEOTIDE SEQUENCE [LARGE SCALE GENOMIC DNA]</scope>
    <source>
        <strain evidence="4 5">ATCC 15068</strain>
    </source>
</reference>
<dbReference type="SUPFAM" id="SSF56601">
    <property type="entry name" value="beta-lactamase/transpeptidase-like"/>
    <property type="match status" value="1"/>
</dbReference>
<dbReference type="Proteomes" id="UP000324106">
    <property type="component" value="Chromosome"/>
</dbReference>
<dbReference type="GO" id="GO:0016787">
    <property type="term" value="F:hydrolase activity"/>
    <property type="evidence" value="ECO:0007669"/>
    <property type="project" value="UniProtKB-KW"/>
</dbReference>
<dbReference type="InterPro" id="IPR050491">
    <property type="entry name" value="AmpC-like"/>
</dbReference>
<evidence type="ECO:0000313" key="5">
    <source>
        <dbReference type="Proteomes" id="UP000324106"/>
    </source>
</evidence>
<feature type="domain" description="Beta-lactamase-related" evidence="3">
    <location>
        <begin position="71"/>
        <end position="389"/>
    </location>
</feature>
<sequence length="415" mass="44568">MRSTIPASAPKHRPSQQRHRRIGRGWLAVAAAALGTAGVAAAAQPPDGAAATSPPGYQQDDLRRDTSALQALGITGVQARVTTASGRDLVSVAGVAVAGTNRPVPRDGYFRMASTGKAVMATVVLQLAGEGRLSLGDTVDRWLPGVIDGNGNDGRKITLRQLLQSTSGLHDDLPGFDTPQDYYRHRYDSYTPEQIVARAMKHRPDFQPGTGWSYSNTGYVVLGMIVEKATNRPWQEEVESRILKPLGMNHTYLSGDTSTLRRPHADGYQVFASAERTDVTEQIVPDLGGYVSTTADVNRFFQGLLGGRLLSEARMAEMKDTVPVAKQFEAFWPGGRYGLGLANRPLTCGGSYWSHQGGEAGYITLNGATDDGSRAVTVSMSTSFTDLDRTIRQQKAASGLVDRALCDTPSNSQGK</sequence>
<dbReference type="PANTHER" id="PTHR46825:SF7">
    <property type="entry name" value="D-ALANYL-D-ALANINE CARBOXYPEPTIDASE"/>
    <property type="match status" value="1"/>
</dbReference>
<evidence type="ECO:0000256" key="2">
    <source>
        <dbReference type="SAM" id="SignalP"/>
    </source>
</evidence>
<keyword evidence="2" id="KW-0732">Signal</keyword>
<evidence type="ECO:0000313" key="4">
    <source>
        <dbReference type="EMBL" id="QES23815.1"/>
    </source>
</evidence>
<feature type="signal peptide" evidence="2">
    <location>
        <begin position="1"/>
        <end position="42"/>
    </location>
</feature>
<evidence type="ECO:0000259" key="3">
    <source>
        <dbReference type="Pfam" id="PF00144"/>
    </source>
</evidence>
<dbReference type="EMBL" id="CP029194">
    <property type="protein sequence ID" value="QES23815.1"/>
    <property type="molecule type" value="Genomic_DNA"/>
</dbReference>
<dbReference type="AlphaFoldDB" id="A0A5P2B054"/>
<name>A0A5P2B054_STRVZ</name>
<feature type="compositionally biased region" description="Basic residues" evidence="1">
    <location>
        <begin position="10"/>
        <end position="20"/>
    </location>
</feature>